<dbReference type="eggNOG" id="ENOG502RKNQ">
    <property type="taxonomic scope" value="Eukaryota"/>
</dbReference>
<proteinExistence type="predicted"/>
<dbReference type="KEGG" id="nhe:NECHADRAFT_87961"/>
<gene>
    <name evidence="2" type="ORF">NECHADRAFT_87961</name>
</gene>
<accession>C7ZJW8</accession>
<feature type="region of interest" description="Disordered" evidence="1">
    <location>
        <begin position="124"/>
        <end position="204"/>
    </location>
</feature>
<feature type="compositionally biased region" description="Basic residues" evidence="1">
    <location>
        <begin position="139"/>
        <end position="157"/>
    </location>
</feature>
<evidence type="ECO:0000313" key="3">
    <source>
        <dbReference type="Proteomes" id="UP000005206"/>
    </source>
</evidence>
<dbReference type="AlphaFoldDB" id="C7ZJW8"/>
<evidence type="ECO:0000256" key="1">
    <source>
        <dbReference type="SAM" id="MobiDB-lite"/>
    </source>
</evidence>
<dbReference type="GeneID" id="9676286"/>
<protein>
    <submittedName>
        <fullName evidence="2">Uncharacterized protein</fullName>
    </submittedName>
</protein>
<dbReference type="VEuPathDB" id="FungiDB:NECHADRAFT_87961"/>
<evidence type="ECO:0000313" key="2">
    <source>
        <dbReference type="EMBL" id="EEU35665.1"/>
    </source>
</evidence>
<keyword evidence="3" id="KW-1185">Reference proteome</keyword>
<dbReference type="HOGENOM" id="CLU_1185095_0_0_1"/>
<reference evidence="2 3" key="1">
    <citation type="journal article" date="2009" name="PLoS Genet.">
        <title>The genome of Nectria haematococca: contribution of supernumerary chromosomes to gene expansion.</title>
        <authorList>
            <person name="Coleman J.J."/>
            <person name="Rounsley S.D."/>
            <person name="Rodriguez-Carres M."/>
            <person name="Kuo A."/>
            <person name="Wasmann C.C."/>
            <person name="Grimwood J."/>
            <person name="Schmutz J."/>
            <person name="Taga M."/>
            <person name="White G.J."/>
            <person name="Zhou S."/>
            <person name="Schwartz D.C."/>
            <person name="Freitag M."/>
            <person name="Ma L.J."/>
            <person name="Danchin E.G."/>
            <person name="Henrissat B."/>
            <person name="Coutinho P.M."/>
            <person name="Nelson D.R."/>
            <person name="Straney D."/>
            <person name="Napoli C.A."/>
            <person name="Barker B.M."/>
            <person name="Gribskov M."/>
            <person name="Rep M."/>
            <person name="Kroken S."/>
            <person name="Molnar I."/>
            <person name="Rensing C."/>
            <person name="Kennell J.C."/>
            <person name="Zamora J."/>
            <person name="Farman M.L."/>
            <person name="Selker E.U."/>
            <person name="Salamov A."/>
            <person name="Shapiro H."/>
            <person name="Pangilinan J."/>
            <person name="Lindquist E."/>
            <person name="Lamers C."/>
            <person name="Grigoriev I.V."/>
            <person name="Geiser D.M."/>
            <person name="Covert S.F."/>
            <person name="Temporini E."/>
            <person name="Vanetten H.D."/>
        </authorList>
    </citation>
    <scope>NUCLEOTIDE SEQUENCE [LARGE SCALE GENOMIC DNA]</scope>
    <source>
        <strain evidence="3">ATCC MYA-4622 / CBS 123669 / FGSC 9596 / NRRL 45880 / 77-13-4</strain>
    </source>
</reference>
<dbReference type="EMBL" id="GG698936">
    <property type="protein sequence ID" value="EEU35665.1"/>
    <property type="molecule type" value="Genomic_DNA"/>
</dbReference>
<dbReference type="Proteomes" id="UP000005206">
    <property type="component" value="Chromosome 13"/>
</dbReference>
<dbReference type="OrthoDB" id="5096748at2759"/>
<feature type="compositionally biased region" description="Low complexity" evidence="1">
    <location>
        <begin position="186"/>
        <end position="204"/>
    </location>
</feature>
<sequence>MCIETSPSLLCGVDITKYAKGGEYGPNAGLWLCLKTKAMVLYACARGYDQDDPAHRQHAIQSCNFDHGNEFLGIISKRLNKTLRHYMKMAKTHGLDGDSFNAPADAYQWLVNRKGGMDVEVTNPETVEKHPIPSNSSIRRSRSRLDRKIRHNPWRRPNRSEYCSRASSDVSRRSGRSESTMSSRATTIKSSNSTTSSTSTAMTELSTSSPTWAIGHAWDTLFAHAEREAGNGPDSTFRAILVMEQAISEMKIQVDVMSREMMYKL</sequence>
<dbReference type="RefSeq" id="XP_003041378.1">
    <property type="nucleotide sequence ID" value="XM_003041332.1"/>
</dbReference>
<name>C7ZJW8_FUSV7</name>
<organism evidence="2 3">
    <name type="scientific">Fusarium vanettenii (strain ATCC MYA-4622 / CBS 123669 / FGSC 9596 / NRRL 45880 / 77-13-4)</name>
    <name type="common">Fusarium solani subsp. pisi</name>
    <dbReference type="NCBI Taxonomy" id="660122"/>
    <lineage>
        <taxon>Eukaryota</taxon>
        <taxon>Fungi</taxon>
        <taxon>Dikarya</taxon>
        <taxon>Ascomycota</taxon>
        <taxon>Pezizomycotina</taxon>
        <taxon>Sordariomycetes</taxon>
        <taxon>Hypocreomycetidae</taxon>
        <taxon>Hypocreales</taxon>
        <taxon>Nectriaceae</taxon>
        <taxon>Fusarium</taxon>
        <taxon>Fusarium solani species complex</taxon>
        <taxon>Fusarium vanettenii</taxon>
    </lineage>
</organism>
<dbReference type="InParanoid" id="C7ZJW8"/>